<dbReference type="GO" id="GO:0006108">
    <property type="term" value="P:malate metabolic process"/>
    <property type="evidence" value="ECO:0007669"/>
    <property type="project" value="InterPro"/>
</dbReference>
<dbReference type="InterPro" id="IPR001236">
    <property type="entry name" value="Lactate/malate_DH_N"/>
</dbReference>
<dbReference type="InterPro" id="IPR010097">
    <property type="entry name" value="Malate_DH_type1"/>
</dbReference>
<dbReference type="PROSITE" id="PS00068">
    <property type="entry name" value="MDH"/>
    <property type="match status" value="1"/>
</dbReference>
<dbReference type="NCBIfam" id="TIGR01772">
    <property type="entry name" value="MDH_euk_gproteo"/>
    <property type="match status" value="1"/>
</dbReference>
<dbReference type="GO" id="GO:1990904">
    <property type="term" value="C:ribonucleoprotein complex"/>
    <property type="evidence" value="ECO:0007669"/>
    <property type="project" value="UniProtKB-KW"/>
</dbReference>
<dbReference type="RefSeq" id="XP_035346294.1">
    <property type="nucleotide sequence ID" value="XM_035490401.1"/>
</dbReference>
<dbReference type="SUPFAM" id="SSF56327">
    <property type="entry name" value="LDH C-terminal domain-like"/>
    <property type="match status" value="1"/>
</dbReference>
<keyword evidence="6" id="KW-0689">Ribosomal protein</keyword>
<evidence type="ECO:0000256" key="7">
    <source>
        <dbReference type="ARBA" id="ARBA00023002"/>
    </source>
</evidence>
<evidence type="ECO:0000313" key="15">
    <source>
        <dbReference type="Proteomes" id="UP000509510"/>
    </source>
</evidence>
<comment type="similarity">
    <text evidence="2">Belongs to the LDH/MDH superfamily. MDH type 1 family.</text>
</comment>
<name>A0A7H8R1N5_TALRU</name>
<protein>
    <recommendedName>
        <fullName evidence="4">malate dehydrogenase</fullName>
        <ecNumber evidence="4">1.1.1.37</ecNumber>
    </recommendedName>
</protein>
<keyword evidence="5" id="KW-0816">Tricarboxylic acid cycle</keyword>
<evidence type="ECO:0000256" key="9">
    <source>
        <dbReference type="ARBA" id="ARBA00023274"/>
    </source>
</evidence>
<evidence type="ECO:0000256" key="3">
    <source>
        <dbReference type="ARBA" id="ARBA00011738"/>
    </source>
</evidence>
<feature type="domain" description="Lactate/malate dehydrogenase N-terminal" evidence="11">
    <location>
        <begin position="156"/>
        <end position="296"/>
    </location>
</feature>
<evidence type="ECO:0000256" key="2">
    <source>
        <dbReference type="ARBA" id="ARBA00008824"/>
    </source>
</evidence>
<dbReference type="GO" id="GO:0030060">
    <property type="term" value="F:L-malate dehydrogenase (NAD+) activity"/>
    <property type="evidence" value="ECO:0007669"/>
    <property type="project" value="UniProtKB-EC"/>
</dbReference>
<dbReference type="CDD" id="cd01337">
    <property type="entry name" value="MDH_glyoxysomal_mitochondrial"/>
    <property type="match status" value="1"/>
</dbReference>
<evidence type="ECO:0000256" key="8">
    <source>
        <dbReference type="ARBA" id="ARBA00023027"/>
    </source>
</evidence>
<dbReference type="SUPFAM" id="SSF51735">
    <property type="entry name" value="NAD(P)-binding Rossmann-fold domains"/>
    <property type="match status" value="1"/>
</dbReference>
<dbReference type="GeneID" id="55994752"/>
<dbReference type="PANTHER" id="PTHR11540:SF16">
    <property type="entry name" value="MALATE DEHYDROGENASE, MITOCHONDRIAL"/>
    <property type="match status" value="1"/>
</dbReference>
<sequence>MSNVSSDLIWQITRGQNAFLVKRNDAGGVQFSRDPLNPTNYHSRKYAGFVNEKAIGLESSENGGVSLIAKNASNTQNPAKNIRTTTFGPNTSNRKIYKSVASASAKNGYRADLREVAVARVSALRRSQKPKKDVPASKPRGAKAKKAAEQDFLKIVLGASGGIGQPLSLLLKASPLVDELSLYDVVNTPGVAADLSHISSPAKLQGFLPADDGLKKALTGADVVVIPAGIPRKPGMTRDDLFKVNAGIVQTLVKGIAEFSPKAFVLIISNPVNSTVPIAAEVLKAAGVFDPKRLFGVTTLDVVRAETFVQEYSGEKDPSKATIPVVGGHSGDTIVPLFSLAKPALQIPADKYDALVNRVQFGGDEVVKAKDGAGSATLSMAFAGFRFAENVIKALKGTKSETEPTFVYLPGVPGGDAIAKATGVDFFSVPVELGPDGAAKAINVLEGASEQEKKLVEVAVKGLKTNIEKGVDFVKNPPPK</sequence>
<reference evidence="15" key="1">
    <citation type="submission" date="2020-06" db="EMBL/GenBank/DDBJ databases">
        <title>A chromosome-scale genome assembly of Talaromyces rugulosus W13939.</title>
        <authorList>
            <person name="Wang B."/>
            <person name="Guo L."/>
            <person name="Ye K."/>
            <person name="Wang L."/>
        </authorList>
    </citation>
    <scope>NUCLEOTIDE SEQUENCE [LARGE SCALE GENOMIC DNA]</scope>
    <source>
        <strain evidence="15">W13939</strain>
    </source>
</reference>
<evidence type="ECO:0000256" key="5">
    <source>
        <dbReference type="ARBA" id="ARBA00022532"/>
    </source>
</evidence>
<evidence type="ECO:0000256" key="4">
    <source>
        <dbReference type="ARBA" id="ARBA00012995"/>
    </source>
</evidence>
<dbReference type="AlphaFoldDB" id="A0A7H8R1N5"/>
<dbReference type="InterPro" id="IPR001252">
    <property type="entry name" value="Malate_DH_AS"/>
</dbReference>
<accession>A0A7H8R1N5</accession>
<dbReference type="Proteomes" id="UP000509510">
    <property type="component" value="Chromosome IV"/>
</dbReference>
<evidence type="ECO:0000313" key="14">
    <source>
        <dbReference type="EMBL" id="QKX60117.1"/>
    </source>
</evidence>
<comment type="similarity">
    <text evidence="1">Belongs to the eukaryotic ribosomal protein eL28 family.</text>
</comment>
<dbReference type="InterPro" id="IPR029004">
    <property type="entry name" value="Ribosomal_eL28/Mak16"/>
</dbReference>
<feature type="domain" description="Lactate/malate dehydrogenase C-terminal" evidence="13">
    <location>
        <begin position="298"/>
        <end position="474"/>
    </location>
</feature>
<dbReference type="GO" id="GO:0005829">
    <property type="term" value="C:cytosol"/>
    <property type="evidence" value="ECO:0007669"/>
    <property type="project" value="TreeGrafter"/>
</dbReference>
<dbReference type="GO" id="GO:0006099">
    <property type="term" value="P:tricarboxylic acid cycle"/>
    <property type="evidence" value="ECO:0007669"/>
    <property type="project" value="UniProtKB-KW"/>
</dbReference>
<proteinExistence type="inferred from homology"/>
<dbReference type="GO" id="GO:0005840">
    <property type="term" value="C:ribosome"/>
    <property type="evidence" value="ECO:0007669"/>
    <property type="project" value="UniProtKB-KW"/>
</dbReference>
<comment type="subunit">
    <text evidence="3">Homodimer.</text>
</comment>
<dbReference type="Gene3D" id="3.90.110.10">
    <property type="entry name" value="Lactate dehydrogenase/glycoside hydrolase, family 4, C-terminal"/>
    <property type="match status" value="1"/>
</dbReference>
<feature type="domain" description="Ribosomal eL28/Mak16" evidence="12">
    <location>
        <begin position="8"/>
        <end position="127"/>
    </location>
</feature>
<dbReference type="KEGG" id="trg:TRUGW13939_07259"/>
<dbReference type="OrthoDB" id="4069699at2759"/>
<dbReference type="FunFam" id="3.40.50.720:FF:000013">
    <property type="entry name" value="Malate dehydrogenase"/>
    <property type="match status" value="1"/>
</dbReference>
<evidence type="ECO:0000259" key="13">
    <source>
        <dbReference type="Pfam" id="PF02866"/>
    </source>
</evidence>
<organism evidence="14 15">
    <name type="scientific">Talaromyces rugulosus</name>
    <name type="common">Penicillium rugulosum</name>
    <dbReference type="NCBI Taxonomy" id="121627"/>
    <lineage>
        <taxon>Eukaryota</taxon>
        <taxon>Fungi</taxon>
        <taxon>Dikarya</taxon>
        <taxon>Ascomycota</taxon>
        <taxon>Pezizomycotina</taxon>
        <taxon>Eurotiomycetes</taxon>
        <taxon>Eurotiomycetidae</taxon>
        <taxon>Eurotiales</taxon>
        <taxon>Trichocomaceae</taxon>
        <taxon>Talaromyces</taxon>
        <taxon>Talaromyces sect. Islandici</taxon>
    </lineage>
</organism>
<dbReference type="FunFam" id="3.90.110.10:FF:000009">
    <property type="entry name" value="Malate dehydrogenase"/>
    <property type="match status" value="1"/>
</dbReference>
<dbReference type="Gene3D" id="3.30.390.110">
    <property type="match status" value="1"/>
</dbReference>
<keyword evidence="15" id="KW-1185">Reference proteome</keyword>
<dbReference type="InterPro" id="IPR015955">
    <property type="entry name" value="Lactate_DH/Glyco_Ohase_4_C"/>
</dbReference>
<dbReference type="Pfam" id="PF00056">
    <property type="entry name" value="Ldh_1_N"/>
    <property type="match status" value="1"/>
</dbReference>
<keyword evidence="8" id="KW-0520">NAD</keyword>
<evidence type="ECO:0000259" key="12">
    <source>
        <dbReference type="Pfam" id="PF01778"/>
    </source>
</evidence>
<dbReference type="EC" id="1.1.1.37" evidence="4"/>
<dbReference type="InterPro" id="IPR022383">
    <property type="entry name" value="Lactate/malate_DH_C"/>
</dbReference>
<dbReference type="Pfam" id="PF01778">
    <property type="entry name" value="Ribosomal_L28e"/>
    <property type="match status" value="1"/>
</dbReference>
<keyword evidence="9" id="KW-0687">Ribonucleoprotein</keyword>
<evidence type="ECO:0000256" key="10">
    <source>
        <dbReference type="SAM" id="MobiDB-lite"/>
    </source>
</evidence>
<evidence type="ECO:0000256" key="6">
    <source>
        <dbReference type="ARBA" id="ARBA00022980"/>
    </source>
</evidence>
<feature type="region of interest" description="Disordered" evidence="10">
    <location>
        <begin position="123"/>
        <end position="145"/>
    </location>
</feature>
<dbReference type="InterPro" id="IPR036291">
    <property type="entry name" value="NAD(P)-bd_dom_sf"/>
</dbReference>
<dbReference type="FunFam" id="3.30.390.110:FF:000002">
    <property type="entry name" value="60S ribosomal protein L28"/>
    <property type="match status" value="1"/>
</dbReference>
<dbReference type="PANTHER" id="PTHR11540">
    <property type="entry name" value="MALATE AND LACTATE DEHYDROGENASE"/>
    <property type="match status" value="1"/>
</dbReference>
<evidence type="ECO:0000259" key="11">
    <source>
        <dbReference type="Pfam" id="PF00056"/>
    </source>
</evidence>
<evidence type="ECO:0000256" key="1">
    <source>
        <dbReference type="ARBA" id="ARBA00007926"/>
    </source>
</evidence>
<dbReference type="Gene3D" id="3.40.50.720">
    <property type="entry name" value="NAD(P)-binding Rossmann-like Domain"/>
    <property type="match status" value="1"/>
</dbReference>
<dbReference type="Pfam" id="PF02866">
    <property type="entry name" value="Ldh_1_C"/>
    <property type="match status" value="1"/>
</dbReference>
<keyword evidence="7" id="KW-0560">Oxidoreductase</keyword>
<gene>
    <name evidence="14" type="ORF">TRUGW13939_07259</name>
</gene>
<dbReference type="EMBL" id="CP055901">
    <property type="protein sequence ID" value="QKX60117.1"/>
    <property type="molecule type" value="Genomic_DNA"/>
</dbReference>